<dbReference type="InterPro" id="IPR001117">
    <property type="entry name" value="Cu-oxidase_2nd"/>
</dbReference>
<feature type="domain" description="Plastocyanin-like" evidence="8">
    <location>
        <begin position="197"/>
        <end position="322"/>
    </location>
</feature>
<evidence type="ECO:0000259" key="9">
    <source>
        <dbReference type="Pfam" id="PF07731"/>
    </source>
</evidence>
<evidence type="ECO:0000259" key="10">
    <source>
        <dbReference type="Pfam" id="PF07732"/>
    </source>
</evidence>
<feature type="domain" description="Plastocyanin-like" evidence="9">
    <location>
        <begin position="415"/>
        <end position="531"/>
    </location>
</feature>
<dbReference type="CDD" id="cd13880">
    <property type="entry name" value="CuRO_2_MaLCC_like"/>
    <property type="match status" value="1"/>
</dbReference>
<dbReference type="EMBL" id="KB446556">
    <property type="protein sequence ID" value="EME85942.1"/>
    <property type="molecule type" value="Genomic_DNA"/>
</dbReference>
<dbReference type="GO" id="GO:0016491">
    <property type="term" value="F:oxidoreductase activity"/>
    <property type="evidence" value="ECO:0007669"/>
    <property type="project" value="UniProtKB-KW"/>
</dbReference>
<comment type="similarity">
    <text evidence="1">Belongs to the multicopper oxidase family.</text>
</comment>
<dbReference type="HOGENOM" id="CLU_006504_3_2_1"/>
<dbReference type="FunFam" id="2.60.40.420:FF:000038">
    <property type="entry name" value="Extracellular dihydrogeodin oxidase/laccase"/>
    <property type="match status" value="1"/>
</dbReference>
<dbReference type="VEuPathDB" id="FungiDB:MYCFIDRAFT_39804"/>
<gene>
    <name evidence="11" type="ORF">MYCFIDRAFT_39804</name>
</gene>
<dbReference type="eggNOG" id="KOG1263">
    <property type="taxonomic scope" value="Eukaryota"/>
</dbReference>
<evidence type="ECO:0000256" key="2">
    <source>
        <dbReference type="ARBA" id="ARBA00022723"/>
    </source>
</evidence>
<dbReference type="PANTHER" id="PTHR11709">
    <property type="entry name" value="MULTI-COPPER OXIDASE"/>
    <property type="match status" value="1"/>
</dbReference>
<dbReference type="CDD" id="cd13901">
    <property type="entry name" value="CuRO_3_MaLCC_like"/>
    <property type="match status" value="1"/>
</dbReference>
<protein>
    <recommendedName>
        <fullName evidence="13">Multicopper oxidase</fullName>
    </recommendedName>
</protein>
<keyword evidence="3" id="KW-0677">Repeat</keyword>
<evidence type="ECO:0000256" key="5">
    <source>
        <dbReference type="ARBA" id="ARBA00023008"/>
    </source>
</evidence>
<evidence type="ECO:0000256" key="4">
    <source>
        <dbReference type="ARBA" id="ARBA00023002"/>
    </source>
</evidence>
<dbReference type="InterPro" id="IPR045087">
    <property type="entry name" value="Cu-oxidase_fam"/>
</dbReference>
<dbReference type="Pfam" id="PF07732">
    <property type="entry name" value="Cu-oxidase_3"/>
    <property type="match status" value="1"/>
</dbReference>
<dbReference type="AlphaFoldDB" id="M3B9D5"/>
<feature type="signal peptide" evidence="7">
    <location>
        <begin position="1"/>
        <end position="20"/>
    </location>
</feature>
<dbReference type="Gene3D" id="2.60.40.420">
    <property type="entry name" value="Cupredoxins - blue copper proteins"/>
    <property type="match status" value="3"/>
</dbReference>
<dbReference type="Proteomes" id="UP000016932">
    <property type="component" value="Unassembled WGS sequence"/>
</dbReference>
<keyword evidence="7" id="KW-0732">Signal</keyword>
<name>M3B9D5_PSEFD</name>
<evidence type="ECO:0000256" key="7">
    <source>
        <dbReference type="SAM" id="SignalP"/>
    </source>
</evidence>
<dbReference type="InterPro" id="IPR011707">
    <property type="entry name" value="Cu-oxidase-like_N"/>
</dbReference>
<dbReference type="GO" id="GO:0005507">
    <property type="term" value="F:copper ion binding"/>
    <property type="evidence" value="ECO:0007669"/>
    <property type="project" value="InterPro"/>
</dbReference>
<keyword evidence="6" id="KW-0325">Glycoprotein</keyword>
<dbReference type="RefSeq" id="XP_007922415.1">
    <property type="nucleotide sequence ID" value="XM_007924224.1"/>
</dbReference>
<keyword evidence="4" id="KW-0560">Oxidoreductase</keyword>
<evidence type="ECO:0000259" key="8">
    <source>
        <dbReference type="Pfam" id="PF00394"/>
    </source>
</evidence>
<dbReference type="InterPro" id="IPR011706">
    <property type="entry name" value="Cu-oxidase_C"/>
</dbReference>
<evidence type="ECO:0000313" key="11">
    <source>
        <dbReference type="EMBL" id="EME85942.1"/>
    </source>
</evidence>
<dbReference type="InterPro" id="IPR008972">
    <property type="entry name" value="Cupredoxin"/>
</dbReference>
<accession>M3B9D5</accession>
<dbReference type="SUPFAM" id="SSF49503">
    <property type="entry name" value="Cupredoxins"/>
    <property type="match status" value="3"/>
</dbReference>
<keyword evidence="2" id="KW-0479">Metal-binding</keyword>
<sequence length="567" mass="62346">MKPRSLYSLCLALGVASVHAVSIPHSDNFARQSTCSGNSADDRSVWCDYDISTNYYDTVPDTGVTREYWFEITNTTASPDGVERLILSVNGSVPGPTIIADWGDTVIVHVTNSLSTNGTGIHFHGIRQNWTNPMDGVPSITQCPTTPGDTFTYTWRATQYGSSWYHSHYSLQAWEGVFGGILINGPATANYDEDLGVLFLNDWDHQTVNELYTSAETSGPPTLDTGLINGTNTWEDTSGSRWETNFVSGTSYRIRLVNGAVDTHFDFMIDNHTLQVIAADFVPIVPYTTETLSIGMGQRYDIIVTANMSGVASDFWLRAIPDTFCSSNSYPDDIKGIIHYDSSTDTPSTSAYDYDEGDCFGEAASDLVPYLSLDASTDGDVDEDLPVRVGFNSAKLFKWYIGGTTMQVEWDDPSALQIVNNSSDWSSSSGVHEIPTANSWSIIIIETTSTIPHPIHLHGHDFYQLAQGTGTYADAAPTLQTTNPPRRDVTMLPGSGYVVIAFVADNPGAWLCHCHIGWHTEEGFALQFIERYDEIASMYNATLLEDECTTWANWTEEYSVEDDGSGV</sequence>
<organism evidence="11 12">
    <name type="scientific">Pseudocercospora fijiensis (strain CIRAD86)</name>
    <name type="common">Black leaf streak disease fungus</name>
    <name type="synonym">Mycosphaerella fijiensis</name>
    <dbReference type="NCBI Taxonomy" id="383855"/>
    <lineage>
        <taxon>Eukaryota</taxon>
        <taxon>Fungi</taxon>
        <taxon>Dikarya</taxon>
        <taxon>Ascomycota</taxon>
        <taxon>Pezizomycotina</taxon>
        <taxon>Dothideomycetes</taxon>
        <taxon>Dothideomycetidae</taxon>
        <taxon>Mycosphaerellales</taxon>
        <taxon>Mycosphaerellaceae</taxon>
        <taxon>Pseudocercospora</taxon>
    </lineage>
</organism>
<dbReference type="FunFam" id="2.60.40.420:FF:000021">
    <property type="entry name" value="Extracellular dihydrogeodin oxidase/laccase"/>
    <property type="match status" value="1"/>
</dbReference>
<reference evidence="11 12" key="1">
    <citation type="journal article" date="2012" name="PLoS Pathog.">
        <title>Diverse lifestyles and strategies of plant pathogenesis encoded in the genomes of eighteen Dothideomycetes fungi.</title>
        <authorList>
            <person name="Ohm R.A."/>
            <person name="Feau N."/>
            <person name="Henrissat B."/>
            <person name="Schoch C.L."/>
            <person name="Horwitz B.A."/>
            <person name="Barry K.W."/>
            <person name="Condon B.J."/>
            <person name="Copeland A.C."/>
            <person name="Dhillon B."/>
            <person name="Glaser F."/>
            <person name="Hesse C.N."/>
            <person name="Kosti I."/>
            <person name="LaButti K."/>
            <person name="Lindquist E.A."/>
            <person name="Lucas S."/>
            <person name="Salamov A.A."/>
            <person name="Bradshaw R.E."/>
            <person name="Ciuffetti L."/>
            <person name="Hamelin R.C."/>
            <person name="Kema G.H.J."/>
            <person name="Lawrence C."/>
            <person name="Scott J.A."/>
            <person name="Spatafora J.W."/>
            <person name="Turgeon B.G."/>
            <person name="de Wit P.J.G.M."/>
            <person name="Zhong S."/>
            <person name="Goodwin S.B."/>
            <person name="Grigoriev I.V."/>
        </authorList>
    </citation>
    <scope>NUCLEOTIDE SEQUENCE [LARGE SCALE GENOMIC DNA]</scope>
    <source>
        <strain evidence="11 12">CIRAD86</strain>
    </source>
</reference>
<dbReference type="Pfam" id="PF07731">
    <property type="entry name" value="Cu-oxidase_2"/>
    <property type="match status" value="1"/>
</dbReference>
<evidence type="ECO:0000256" key="1">
    <source>
        <dbReference type="ARBA" id="ARBA00010609"/>
    </source>
</evidence>
<evidence type="ECO:0000256" key="3">
    <source>
        <dbReference type="ARBA" id="ARBA00022737"/>
    </source>
</evidence>
<keyword evidence="12" id="KW-1185">Reference proteome</keyword>
<proteinExistence type="inferred from homology"/>
<evidence type="ECO:0000313" key="12">
    <source>
        <dbReference type="Proteomes" id="UP000016932"/>
    </source>
</evidence>
<dbReference type="GeneID" id="19339314"/>
<keyword evidence="5" id="KW-0186">Copper</keyword>
<dbReference type="OrthoDB" id="2121828at2759"/>
<dbReference type="PANTHER" id="PTHR11709:SF502">
    <property type="entry name" value="MULTICOPPER OXIDASE"/>
    <property type="match status" value="1"/>
</dbReference>
<dbReference type="STRING" id="383855.M3B9D5"/>
<feature type="domain" description="Plastocyanin-like" evidence="10">
    <location>
        <begin position="72"/>
        <end position="186"/>
    </location>
</feature>
<feature type="chain" id="PRO_5004031912" description="Multicopper oxidase" evidence="7">
    <location>
        <begin position="21"/>
        <end position="567"/>
    </location>
</feature>
<dbReference type="CDD" id="cd13854">
    <property type="entry name" value="CuRO_1_MaLCC_like"/>
    <property type="match status" value="1"/>
</dbReference>
<evidence type="ECO:0000256" key="6">
    <source>
        <dbReference type="ARBA" id="ARBA00023180"/>
    </source>
</evidence>
<evidence type="ECO:0008006" key="13">
    <source>
        <dbReference type="Google" id="ProtNLM"/>
    </source>
</evidence>
<dbReference type="Pfam" id="PF00394">
    <property type="entry name" value="Cu-oxidase"/>
    <property type="match status" value="1"/>
</dbReference>
<dbReference type="KEGG" id="pfj:MYCFIDRAFT_39804"/>